<proteinExistence type="predicted"/>
<reference evidence="5" key="1">
    <citation type="submission" date="2007-04" db="EMBL/GenBank/DDBJ databases">
        <title>Annotation of Pediculus humanus corporis strain USDA.</title>
        <authorList>
            <person name="Kirkness E."/>
            <person name="Hannick L."/>
            <person name="Hass B."/>
            <person name="Bruggner R."/>
            <person name="Lawson D."/>
            <person name="Bidwell S."/>
            <person name="Joardar V."/>
            <person name="Caler E."/>
            <person name="Walenz B."/>
            <person name="Inman J."/>
            <person name="Schobel S."/>
            <person name="Galinsky K."/>
            <person name="Amedeo P."/>
            <person name="Strausberg R."/>
        </authorList>
    </citation>
    <scope>NUCLEOTIDE SEQUENCE</scope>
    <source>
        <strain evidence="5">USDA</strain>
    </source>
</reference>
<feature type="compositionally biased region" description="Polar residues" evidence="4">
    <location>
        <begin position="517"/>
        <end position="527"/>
    </location>
</feature>
<feature type="compositionally biased region" description="Polar residues" evidence="4">
    <location>
        <begin position="560"/>
        <end position="574"/>
    </location>
</feature>
<feature type="compositionally biased region" description="Basic and acidic residues" evidence="4">
    <location>
        <begin position="771"/>
        <end position="787"/>
    </location>
</feature>
<dbReference type="OrthoDB" id="366390at2759"/>
<feature type="compositionally biased region" description="Basic and acidic residues" evidence="4">
    <location>
        <begin position="721"/>
        <end position="735"/>
    </location>
</feature>
<dbReference type="SMART" id="SM00248">
    <property type="entry name" value="ANK"/>
    <property type="match status" value="6"/>
</dbReference>
<sequence length="940" mass="105106">MKKVLKFVKGKKDEKKDGGGGGITPSQSGDLLSPIQTPDDEKYLGLDNASGYVVDFSGKDKTVTKLHKAAWFGNLDKLKSALKKIEIDATDRHQRTALNFAVVQGHPNIVWYLLGNNANTSICDDEGCTPLLKAIECGHKECLKLLLDRGADVNATDYTGNTGLHIAAKQGSLDIVSALLNKNARTDISNNTGDYPLHFAIKSDNKELVDLLLKFKAEVNVLDRENRTPLMLAAKNGNLPLTKLLLETGAQLSLVDSNGWTAEDYALLGGHNDIALILKPMLKDKSEIPKGEKITNDKTDLINQKQMSESWDDSKSDNSDTNESVSKKLKEFFKSCSIDKSETEEKEKSEKSETTPDSPNVEVIPPFCQPPRSWDMIQAGMIDGNKTGVEPKRLSLTTLGTLHSRRESFTEGSSVTSPKYTLSLNRRKDAKIDKSFAKQRFSFHEEITLKNFFNQNTSKEIDLMKSSSLKKLEIEKDKSNKSLENDESKNKNDELCDTTDSNKVISINKSAHELKVTSPSENVNSFENDGGMEKEQKNEEKEENLSPVFKQVEKEEKYNSWDSQSSEQGKETNFPSPPSALELGADMAKSLKFMKGMSIDRPSVKPSDKNIWKNAYETRSIDFLEENTTIPEISINNFTKRHVRQHSTSQNWISKDILPCQKPVDRLIDVNRRISEQLECYDQALKELAETSSAKKALKLTAEKISASQNYYSLPSSKGKTYNEDKRTVPERKEFNNSGPSSAPTLMENYIKTKKTDDGDENVTKQPETVKSAKDKTSPKTDSDKVQKPSPPTHVNSFDGTERKTKRHILLAMREVKPSPNIAATFKASIDDQILSPLTKPDDDSFDGDDKNSSKVSSESEKESPMNGNYFFGLGRQETVKEKPDVGRRKSSSSETGEEPTLWLQDDSNKIDVLSHESDNDVSEIAEDERGKKMKNRKKF</sequence>
<feature type="region of interest" description="Disordered" evidence="4">
    <location>
        <begin position="827"/>
        <end position="940"/>
    </location>
</feature>
<dbReference type="eggNOG" id="KOG0504">
    <property type="taxonomic scope" value="Eukaryota"/>
</dbReference>
<keyword evidence="1" id="KW-0677">Repeat</keyword>
<feature type="region of interest" description="Disordered" evidence="4">
    <location>
        <begin position="510"/>
        <end position="582"/>
    </location>
</feature>
<dbReference type="OMA" id="IEMATEF"/>
<feature type="region of interest" description="Disordered" evidence="4">
    <location>
        <begin position="289"/>
        <end position="324"/>
    </location>
</feature>
<feature type="compositionally biased region" description="Basic and acidic residues" evidence="4">
    <location>
        <begin position="531"/>
        <end position="544"/>
    </location>
</feature>
<keyword evidence="2 3" id="KW-0040">ANK repeat</keyword>
<dbReference type="Proteomes" id="UP000009046">
    <property type="component" value="Unassembled WGS sequence"/>
</dbReference>
<evidence type="ECO:0000256" key="2">
    <source>
        <dbReference type="ARBA" id="ARBA00023043"/>
    </source>
</evidence>
<dbReference type="CTD" id="8237443"/>
<feature type="compositionally biased region" description="Basic and acidic residues" evidence="4">
    <location>
        <begin position="878"/>
        <end position="888"/>
    </location>
</feature>
<evidence type="ECO:0000313" key="5">
    <source>
        <dbReference type="EMBL" id="EEB12900.1"/>
    </source>
</evidence>
<dbReference type="PANTHER" id="PTHR24173:SF74">
    <property type="entry name" value="ANKYRIN REPEAT DOMAIN-CONTAINING PROTEIN 16"/>
    <property type="match status" value="1"/>
</dbReference>
<accession>E0VHL4</accession>
<reference evidence="6" key="3">
    <citation type="submission" date="2020-05" db="UniProtKB">
        <authorList>
            <consortium name="EnsemblMetazoa"/>
        </authorList>
    </citation>
    <scope>IDENTIFICATION</scope>
    <source>
        <strain evidence="6">USDA</strain>
    </source>
</reference>
<feature type="compositionally biased region" description="Polar residues" evidence="4">
    <location>
        <begin position="24"/>
        <end position="34"/>
    </location>
</feature>
<dbReference type="InterPro" id="IPR036770">
    <property type="entry name" value="Ankyrin_rpt-contain_sf"/>
</dbReference>
<evidence type="ECO:0000256" key="3">
    <source>
        <dbReference type="PROSITE-ProRule" id="PRU00023"/>
    </source>
</evidence>
<dbReference type="Pfam" id="PF00023">
    <property type="entry name" value="Ank"/>
    <property type="match status" value="1"/>
</dbReference>
<dbReference type="EMBL" id="AAZO01002451">
    <property type="status" value="NOT_ANNOTATED_CDS"/>
    <property type="molecule type" value="Genomic_DNA"/>
</dbReference>
<dbReference type="HOGENOM" id="CLU_312243_0_0_1"/>
<feature type="repeat" description="ANK" evidence="3">
    <location>
        <begin position="126"/>
        <end position="158"/>
    </location>
</feature>
<feature type="region of interest" description="Disordered" evidence="4">
    <location>
        <begin position="712"/>
        <end position="804"/>
    </location>
</feature>
<dbReference type="InterPro" id="IPR002110">
    <property type="entry name" value="Ankyrin_rpt"/>
</dbReference>
<keyword evidence="7" id="KW-1185">Reference proteome</keyword>
<evidence type="ECO:0000313" key="6">
    <source>
        <dbReference type="EnsemblMetazoa" id="PHUM212970-PA"/>
    </source>
</evidence>
<dbReference type="PROSITE" id="PS50297">
    <property type="entry name" value="ANK_REP_REGION"/>
    <property type="match status" value="4"/>
</dbReference>
<dbReference type="KEGG" id="phu:Phum_PHUM212970"/>
<feature type="region of interest" description="Disordered" evidence="4">
    <location>
        <begin position="340"/>
        <end position="370"/>
    </location>
</feature>
<dbReference type="PRINTS" id="PR01415">
    <property type="entry name" value="ANKYRIN"/>
</dbReference>
<dbReference type="InParanoid" id="E0VHL4"/>
<gene>
    <name evidence="6" type="primary">8237443</name>
    <name evidence="5" type="ORF">Phum_PHUM212970</name>
</gene>
<evidence type="ECO:0000256" key="4">
    <source>
        <dbReference type="SAM" id="MobiDB-lite"/>
    </source>
</evidence>
<feature type="region of interest" description="Disordered" evidence="4">
    <location>
        <begin position="8"/>
        <end position="34"/>
    </location>
</feature>
<reference evidence="5" key="2">
    <citation type="submission" date="2007-04" db="EMBL/GenBank/DDBJ databases">
        <title>The genome of the human body louse.</title>
        <authorList>
            <consortium name="The Human Body Louse Genome Consortium"/>
            <person name="Kirkness E."/>
            <person name="Walenz B."/>
            <person name="Hass B."/>
            <person name="Bruggner R."/>
            <person name="Strausberg R."/>
        </authorList>
    </citation>
    <scope>NUCLEOTIDE SEQUENCE</scope>
    <source>
        <strain evidence="5">USDA</strain>
    </source>
</reference>
<dbReference type="Gene3D" id="1.25.40.20">
    <property type="entry name" value="Ankyrin repeat-containing domain"/>
    <property type="match status" value="2"/>
</dbReference>
<feature type="repeat" description="ANK" evidence="3">
    <location>
        <begin position="159"/>
        <end position="191"/>
    </location>
</feature>
<feature type="compositionally biased region" description="Basic and acidic residues" evidence="4">
    <location>
        <begin position="340"/>
        <end position="354"/>
    </location>
</feature>
<dbReference type="AlphaFoldDB" id="E0VHL4"/>
<feature type="compositionally biased region" description="Basic and acidic residues" evidence="4">
    <location>
        <begin position="907"/>
        <end position="919"/>
    </location>
</feature>
<dbReference type="RefSeq" id="XP_002425638.1">
    <property type="nucleotide sequence ID" value="XM_002425593.1"/>
</dbReference>
<dbReference type="VEuPathDB" id="VectorBase:PHUM212970"/>
<dbReference type="GeneID" id="8237443"/>
<dbReference type="EMBL" id="DS235171">
    <property type="protein sequence ID" value="EEB12900.1"/>
    <property type="molecule type" value="Genomic_DNA"/>
</dbReference>
<feature type="repeat" description="ANK" evidence="3">
    <location>
        <begin position="192"/>
        <end position="224"/>
    </location>
</feature>
<feature type="region of interest" description="Disordered" evidence="4">
    <location>
        <begin position="478"/>
        <end position="497"/>
    </location>
</feature>
<dbReference type="PANTHER" id="PTHR24173">
    <property type="entry name" value="ANKYRIN REPEAT CONTAINING"/>
    <property type="match status" value="1"/>
</dbReference>
<dbReference type="EnsemblMetazoa" id="PHUM212970-RA">
    <property type="protein sequence ID" value="PHUM212970-PA"/>
    <property type="gene ID" value="PHUM212970"/>
</dbReference>
<feature type="compositionally biased region" description="Basic and acidic residues" evidence="4">
    <location>
        <begin position="478"/>
        <end position="494"/>
    </location>
</feature>
<feature type="repeat" description="ANK" evidence="3">
    <location>
        <begin position="225"/>
        <end position="257"/>
    </location>
</feature>
<feature type="compositionally biased region" description="Basic and acidic residues" evidence="4">
    <location>
        <begin position="289"/>
        <end position="300"/>
    </location>
</feature>
<dbReference type="SUPFAM" id="SSF48403">
    <property type="entry name" value="Ankyrin repeat"/>
    <property type="match status" value="1"/>
</dbReference>
<organism>
    <name type="scientific">Pediculus humanus subsp. corporis</name>
    <name type="common">Body louse</name>
    <dbReference type="NCBI Taxonomy" id="121224"/>
    <lineage>
        <taxon>Eukaryota</taxon>
        <taxon>Metazoa</taxon>
        <taxon>Ecdysozoa</taxon>
        <taxon>Arthropoda</taxon>
        <taxon>Hexapoda</taxon>
        <taxon>Insecta</taxon>
        <taxon>Pterygota</taxon>
        <taxon>Neoptera</taxon>
        <taxon>Paraneoptera</taxon>
        <taxon>Psocodea</taxon>
        <taxon>Troctomorpha</taxon>
        <taxon>Phthiraptera</taxon>
        <taxon>Anoplura</taxon>
        <taxon>Pediculidae</taxon>
        <taxon>Pediculus</taxon>
    </lineage>
</organism>
<name>E0VHL4_PEDHC</name>
<evidence type="ECO:0000256" key="1">
    <source>
        <dbReference type="ARBA" id="ARBA00022737"/>
    </source>
</evidence>
<feature type="compositionally biased region" description="Basic and acidic residues" evidence="4">
    <location>
        <begin position="840"/>
        <end position="864"/>
    </location>
</feature>
<protein>
    <submittedName>
        <fullName evidence="5 6">Uncharacterized protein</fullName>
    </submittedName>
</protein>
<evidence type="ECO:0000313" key="7">
    <source>
        <dbReference type="Proteomes" id="UP000009046"/>
    </source>
</evidence>
<dbReference type="Pfam" id="PF12796">
    <property type="entry name" value="Ank_2"/>
    <property type="match status" value="2"/>
</dbReference>
<dbReference type="PROSITE" id="PS50088">
    <property type="entry name" value="ANK_REPEAT"/>
    <property type="match status" value="5"/>
</dbReference>
<feature type="repeat" description="ANK" evidence="3">
    <location>
        <begin position="93"/>
        <end position="125"/>
    </location>
</feature>
<dbReference type="STRING" id="121224.E0VHL4"/>